<accession>A0ABP8YZH7</accession>
<evidence type="ECO:0000313" key="9">
    <source>
        <dbReference type="Proteomes" id="UP001500121"/>
    </source>
</evidence>
<evidence type="ECO:0000313" key="8">
    <source>
        <dbReference type="EMBL" id="GAA4743133.1"/>
    </source>
</evidence>
<feature type="transmembrane region" description="Helical" evidence="6">
    <location>
        <begin position="188"/>
        <end position="210"/>
    </location>
</feature>
<sequence>MRAAEGTAGAHRGDEVGPIAAVALSASSVQAGAAFGATLFPLIGPFGVTGMRQVVSAITLLAIARPPLLRLGARRLTPAVLLGVVLVGMNFSLYSAVQRIGLGLGVTVEFLGPLAIALLGAGRTSGRATAARIGCAALALAGVVLITDPLTGARTDAVGLAFGGAAAVLWAAYILLNQRAGALPGVTGTAVAGLTGTVLTLPVLVVLLLAVPREALPHVLLLGVVTGVLSSALPYSVDLLVLRRMPRSLFGMLQSLHPVAAAVFGLLVLGQVLGAVQVAGVAAVCAANVLAVLATRRRR</sequence>
<feature type="transmembrane region" description="Helical" evidence="6">
    <location>
        <begin position="157"/>
        <end position="176"/>
    </location>
</feature>
<evidence type="ECO:0000256" key="5">
    <source>
        <dbReference type="ARBA" id="ARBA00023136"/>
    </source>
</evidence>
<evidence type="ECO:0000256" key="1">
    <source>
        <dbReference type="ARBA" id="ARBA00004141"/>
    </source>
</evidence>
<comment type="caution">
    <text evidence="8">The sequence shown here is derived from an EMBL/GenBank/DDBJ whole genome shotgun (WGS) entry which is preliminary data.</text>
</comment>
<evidence type="ECO:0000256" key="4">
    <source>
        <dbReference type="ARBA" id="ARBA00022989"/>
    </source>
</evidence>
<protein>
    <submittedName>
        <fullName evidence="8">Threonine/homoserine exporter RhtA</fullName>
    </submittedName>
</protein>
<dbReference type="InterPro" id="IPR037185">
    <property type="entry name" value="EmrE-like"/>
</dbReference>
<evidence type="ECO:0000256" key="6">
    <source>
        <dbReference type="SAM" id="Phobius"/>
    </source>
</evidence>
<feature type="transmembrane region" description="Helical" evidence="6">
    <location>
        <begin position="76"/>
        <end position="94"/>
    </location>
</feature>
<dbReference type="PANTHER" id="PTHR32322">
    <property type="entry name" value="INNER MEMBRANE TRANSPORTER"/>
    <property type="match status" value="1"/>
</dbReference>
<dbReference type="SUPFAM" id="SSF103481">
    <property type="entry name" value="Multidrug resistance efflux transporter EmrE"/>
    <property type="match status" value="2"/>
</dbReference>
<keyword evidence="5 6" id="KW-0472">Membrane</keyword>
<name>A0ABP8YZH7_9MICO</name>
<feature type="transmembrane region" description="Helical" evidence="6">
    <location>
        <begin position="275"/>
        <end position="294"/>
    </location>
</feature>
<comment type="similarity">
    <text evidence="2">Belongs to the EamA transporter family.</text>
</comment>
<dbReference type="PANTHER" id="PTHR32322:SF2">
    <property type="entry name" value="EAMA DOMAIN-CONTAINING PROTEIN"/>
    <property type="match status" value="1"/>
</dbReference>
<dbReference type="InterPro" id="IPR050638">
    <property type="entry name" value="AA-Vitamin_Transporters"/>
</dbReference>
<feature type="transmembrane region" description="Helical" evidence="6">
    <location>
        <begin position="100"/>
        <end position="121"/>
    </location>
</feature>
<keyword evidence="9" id="KW-1185">Reference proteome</keyword>
<feature type="transmembrane region" description="Helical" evidence="6">
    <location>
        <begin position="249"/>
        <end position="269"/>
    </location>
</feature>
<proteinExistence type="inferred from homology"/>
<reference evidence="9" key="1">
    <citation type="journal article" date="2019" name="Int. J. Syst. Evol. Microbiol.">
        <title>The Global Catalogue of Microorganisms (GCM) 10K type strain sequencing project: providing services to taxonomists for standard genome sequencing and annotation.</title>
        <authorList>
            <consortium name="The Broad Institute Genomics Platform"/>
            <consortium name="The Broad Institute Genome Sequencing Center for Infectious Disease"/>
            <person name="Wu L."/>
            <person name="Ma J."/>
        </authorList>
    </citation>
    <scope>NUCLEOTIDE SEQUENCE [LARGE SCALE GENOMIC DNA]</scope>
    <source>
        <strain evidence="9">JCM 19015</strain>
    </source>
</reference>
<dbReference type="Proteomes" id="UP001500121">
    <property type="component" value="Unassembled WGS sequence"/>
</dbReference>
<dbReference type="InterPro" id="IPR000620">
    <property type="entry name" value="EamA_dom"/>
</dbReference>
<comment type="subcellular location">
    <subcellularLocation>
        <location evidence="1">Membrane</location>
        <topology evidence="1">Multi-pass membrane protein</topology>
    </subcellularLocation>
</comment>
<organism evidence="8 9">
    <name type="scientific">Amnibacterium soli</name>
    <dbReference type="NCBI Taxonomy" id="1282736"/>
    <lineage>
        <taxon>Bacteria</taxon>
        <taxon>Bacillati</taxon>
        <taxon>Actinomycetota</taxon>
        <taxon>Actinomycetes</taxon>
        <taxon>Micrococcales</taxon>
        <taxon>Microbacteriaceae</taxon>
        <taxon>Amnibacterium</taxon>
    </lineage>
</organism>
<dbReference type="RefSeq" id="WP_345480267.1">
    <property type="nucleotide sequence ID" value="NZ_BAABLP010000002.1"/>
</dbReference>
<feature type="transmembrane region" description="Helical" evidence="6">
    <location>
        <begin position="133"/>
        <end position="151"/>
    </location>
</feature>
<feature type="domain" description="EamA" evidence="7">
    <location>
        <begin position="159"/>
        <end position="291"/>
    </location>
</feature>
<keyword evidence="4 6" id="KW-1133">Transmembrane helix</keyword>
<keyword evidence="3 6" id="KW-0812">Transmembrane</keyword>
<evidence type="ECO:0000256" key="3">
    <source>
        <dbReference type="ARBA" id="ARBA00022692"/>
    </source>
</evidence>
<dbReference type="EMBL" id="BAABLP010000002">
    <property type="protein sequence ID" value="GAA4743133.1"/>
    <property type="molecule type" value="Genomic_DNA"/>
</dbReference>
<dbReference type="Pfam" id="PF00892">
    <property type="entry name" value="EamA"/>
    <property type="match status" value="1"/>
</dbReference>
<feature type="transmembrane region" description="Helical" evidence="6">
    <location>
        <begin position="42"/>
        <end position="64"/>
    </location>
</feature>
<evidence type="ECO:0000259" key="7">
    <source>
        <dbReference type="Pfam" id="PF00892"/>
    </source>
</evidence>
<feature type="transmembrane region" description="Helical" evidence="6">
    <location>
        <begin position="216"/>
        <end position="237"/>
    </location>
</feature>
<gene>
    <name evidence="8" type="primary">rhtA</name>
    <name evidence="8" type="ORF">GCM10025783_13330</name>
</gene>
<evidence type="ECO:0000256" key="2">
    <source>
        <dbReference type="ARBA" id="ARBA00007362"/>
    </source>
</evidence>